<dbReference type="GO" id="GO:0003676">
    <property type="term" value="F:nucleic acid binding"/>
    <property type="evidence" value="ECO:0007669"/>
    <property type="project" value="InterPro"/>
</dbReference>
<dbReference type="Gene3D" id="3.30.420.10">
    <property type="entry name" value="Ribonuclease H-like superfamily/Ribonuclease H"/>
    <property type="match status" value="1"/>
</dbReference>
<dbReference type="PANTHER" id="PTHR47723:SF19">
    <property type="entry name" value="POLYNUCLEOTIDYL TRANSFERASE, RIBONUCLEASE H-LIKE SUPERFAMILY PROTEIN"/>
    <property type="match status" value="1"/>
</dbReference>
<feature type="domain" description="RNase H type-1" evidence="1">
    <location>
        <begin position="28"/>
        <end position="105"/>
    </location>
</feature>
<dbReference type="InterPro" id="IPR053151">
    <property type="entry name" value="RNase_H-like"/>
</dbReference>
<dbReference type="InterPro" id="IPR036397">
    <property type="entry name" value="RNaseH_sf"/>
</dbReference>
<dbReference type="PANTHER" id="PTHR47723">
    <property type="entry name" value="OS05G0353850 PROTEIN"/>
    <property type="match status" value="1"/>
</dbReference>
<dbReference type="InterPro" id="IPR002156">
    <property type="entry name" value="RNaseH_domain"/>
</dbReference>
<evidence type="ECO:0000313" key="3">
    <source>
        <dbReference type="Proteomes" id="UP000631114"/>
    </source>
</evidence>
<dbReference type="Pfam" id="PF13456">
    <property type="entry name" value="RVT_3"/>
    <property type="match status" value="1"/>
</dbReference>
<dbReference type="AlphaFoldDB" id="A0A835HD66"/>
<dbReference type="CDD" id="cd06222">
    <property type="entry name" value="RNase_H_like"/>
    <property type="match status" value="1"/>
</dbReference>
<name>A0A835HD66_9MAGN</name>
<dbReference type="SUPFAM" id="SSF53098">
    <property type="entry name" value="Ribonuclease H-like"/>
    <property type="match status" value="1"/>
</dbReference>
<gene>
    <name evidence="2" type="ORF">IFM89_007490</name>
</gene>
<proteinExistence type="predicted"/>
<dbReference type="GO" id="GO:0004523">
    <property type="term" value="F:RNA-DNA hybrid ribonuclease activity"/>
    <property type="evidence" value="ECO:0007669"/>
    <property type="project" value="InterPro"/>
</dbReference>
<dbReference type="InterPro" id="IPR044730">
    <property type="entry name" value="RNase_H-like_dom_plant"/>
</dbReference>
<dbReference type="OrthoDB" id="1752183at2759"/>
<dbReference type="EMBL" id="JADFTS010000007">
    <property type="protein sequence ID" value="KAF9596172.1"/>
    <property type="molecule type" value="Genomic_DNA"/>
</dbReference>
<keyword evidence="3" id="KW-1185">Reference proteome</keyword>
<sequence>MDVLHNWGIDGKTRNAPRIMQCRWNLPNANVTKVNTDGAAKNNHGEIGVGAVGRNSNGEFVFVYSRNIGIATNYMAEYTAILEGMEIAFSKGRASIWVESDSKAS</sequence>
<dbReference type="InterPro" id="IPR012337">
    <property type="entry name" value="RNaseH-like_sf"/>
</dbReference>
<accession>A0A835HD66</accession>
<evidence type="ECO:0000259" key="1">
    <source>
        <dbReference type="PROSITE" id="PS50879"/>
    </source>
</evidence>
<organism evidence="2 3">
    <name type="scientific">Coptis chinensis</name>
    <dbReference type="NCBI Taxonomy" id="261450"/>
    <lineage>
        <taxon>Eukaryota</taxon>
        <taxon>Viridiplantae</taxon>
        <taxon>Streptophyta</taxon>
        <taxon>Embryophyta</taxon>
        <taxon>Tracheophyta</taxon>
        <taxon>Spermatophyta</taxon>
        <taxon>Magnoliopsida</taxon>
        <taxon>Ranunculales</taxon>
        <taxon>Ranunculaceae</taxon>
        <taxon>Coptidoideae</taxon>
        <taxon>Coptis</taxon>
    </lineage>
</organism>
<reference evidence="2 3" key="1">
    <citation type="submission" date="2020-10" db="EMBL/GenBank/DDBJ databases">
        <title>The Coptis chinensis genome and diversification of protoberbering-type alkaloids.</title>
        <authorList>
            <person name="Wang B."/>
            <person name="Shu S."/>
            <person name="Song C."/>
            <person name="Liu Y."/>
        </authorList>
    </citation>
    <scope>NUCLEOTIDE SEQUENCE [LARGE SCALE GENOMIC DNA]</scope>
    <source>
        <strain evidence="2">HL-2020</strain>
        <tissue evidence="2">Leaf</tissue>
    </source>
</reference>
<dbReference type="Proteomes" id="UP000631114">
    <property type="component" value="Unassembled WGS sequence"/>
</dbReference>
<comment type="caution">
    <text evidence="2">The sequence shown here is derived from an EMBL/GenBank/DDBJ whole genome shotgun (WGS) entry which is preliminary data.</text>
</comment>
<dbReference type="PROSITE" id="PS50879">
    <property type="entry name" value="RNASE_H_1"/>
    <property type="match status" value="1"/>
</dbReference>
<protein>
    <recommendedName>
        <fullName evidence="1">RNase H type-1 domain-containing protein</fullName>
    </recommendedName>
</protein>
<evidence type="ECO:0000313" key="2">
    <source>
        <dbReference type="EMBL" id="KAF9596172.1"/>
    </source>
</evidence>